<keyword evidence="3" id="KW-1185">Reference proteome</keyword>
<feature type="coiled-coil region" evidence="1">
    <location>
        <begin position="143"/>
        <end position="170"/>
    </location>
</feature>
<dbReference type="EMBL" id="GL379810">
    <property type="protein sequence ID" value="EGT43159.1"/>
    <property type="molecule type" value="Genomic_DNA"/>
</dbReference>
<proteinExistence type="predicted"/>
<dbReference type="InParanoid" id="G0MSJ8"/>
<reference evidence="3" key="1">
    <citation type="submission" date="2011-07" db="EMBL/GenBank/DDBJ databases">
        <authorList>
            <consortium name="Caenorhabditis brenneri Sequencing and Analysis Consortium"/>
            <person name="Wilson R.K."/>
        </authorList>
    </citation>
    <scope>NUCLEOTIDE SEQUENCE [LARGE SCALE GENOMIC DNA]</scope>
    <source>
        <strain evidence="3">PB2801</strain>
    </source>
</reference>
<evidence type="ECO:0000313" key="2">
    <source>
        <dbReference type="EMBL" id="EGT43159.1"/>
    </source>
</evidence>
<feature type="coiled-coil region" evidence="1">
    <location>
        <begin position="558"/>
        <end position="585"/>
    </location>
</feature>
<dbReference type="Proteomes" id="UP000008068">
    <property type="component" value="Unassembled WGS sequence"/>
</dbReference>
<dbReference type="HOGENOM" id="CLU_514130_0_0_1"/>
<accession>G0MSJ8</accession>
<sequence>MSTSTTVKRARVTARIAQAENTSLPTSSEITQQLLEQTEGKRKQLDKKCSDYEQICKKTAKLKAERSRIEAENANLTAQCDEIDQSYLKIEQNAEASFLLQQQKNNEMNEAVQQWTALDGKEEKLYDDLMKETDVEKNLRETYDEISNTVEQLGTDAENDEKEFRELESAFDTDMRTEKTLEQYLTRLIDDVFINQRRLEDIQIGTSRGRANFRQAEKALRDQRTRNRRLSAQITGNTEPDSERVFDTDNSEEEVQKLEEMEKAWYSLEDKIRLKEFELAEESEKVNRELEQLGKQYSNDAVHDEKQKQLRIARDYADLQSDTPMYAAYSAALSLNHNLMEKLEIPESRNSILKEVLREVDDQIEDEESSFQPITYKSSQSSGTPSQFVEFEDDIDDFPEYAKMNDGRKKILRDTETEAQKVLTHELKELEGIVSGQRQESQALNRDVKWLNENIELRKADIQFYTTKTDELILKARKADNNKLHSSQQKSQNFGPTPLDLVASRGDVLELREKRIILENERNLLASQIKEDGMECDRLNDQWKILKGFAKSVNFDSIRQMNTEIENWRTKTSQLEEQIAKLQKMENYASLANGQLRTNLALLKPYDEEYQEFESLVETNKMLSNQLTRQEFKRSVEELKQSGDIDILI</sequence>
<dbReference type="FunCoup" id="G0MSJ8">
    <property type="interactions" value="2"/>
</dbReference>
<dbReference type="eggNOG" id="ENOG502TCY8">
    <property type="taxonomic scope" value="Eukaryota"/>
</dbReference>
<protein>
    <submittedName>
        <fullName evidence="2">Uncharacterized protein</fullName>
    </submittedName>
</protein>
<organism evidence="3">
    <name type="scientific">Caenorhabditis brenneri</name>
    <name type="common">Nematode worm</name>
    <dbReference type="NCBI Taxonomy" id="135651"/>
    <lineage>
        <taxon>Eukaryota</taxon>
        <taxon>Metazoa</taxon>
        <taxon>Ecdysozoa</taxon>
        <taxon>Nematoda</taxon>
        <taxon>Chromadorea</taxon>
        <taxon>Rhabditida</taxon>
        <taxon>Rhabditina</taxon>
        <taxon>Rhabditomorpha</taxon>
        <taxon>Rhabditoidea</taxon>
        <taxon>Rhabditidae</taxon>
        <taxon>Peloderinae</taxon>
        <taxon>Caenorhabditis</taxon>
    </lineage>
</organism>
<evidence type="ECO:0000313" key="3">
    <source>
        <dbReference type="Proteomes" id="UP000008068"/>
    </source>
</evidence>
<gene>
    <name evidence="2" type="ORF">CAEBREN_16645</name>
</gene>
<keyword evidence="1" id="KW-0175">Coiled coil</keyword>
<dbReference type="AlphaFoldDB" id="G0MSJ8"/>
<dbReference type="STRING" id="135651.G0MSJ8"/>
<dbReference type="OrthoDB" id="5805620at2759"/>
<feature type="coiled-coil region" evidence="1">
    <location>
        <begin position="35"/>
        <end position="86"/>
    </location>
</feature>
<evidence type="ECO:0000256" key="1">
    <source>
        <dbReference type="SAM" id="Coils"/>
    </source>
</evidence>
<dbReference type="OMA" id="PYDEEYQ"/>
<name>G0MSJ8_CAEBE</name>